<dbReference type="Gene3D" id="3.40.50.360">
    <property type="match status" value="1"/>
</dbReference>
<reference evidence="2 3" key="1">
    <citation type="submission" date="2016-09" db="EMBL/GenBank/DDBJ databases">
        <authorList>
            <person name="Capua I."/>
            <person name="De Benedictis P."/>
            <person name="Joannis T."/>
            <person name="Lombin L.H."/>
            <person name="Cattoli G."/>
        </authorList>
    </citation>
    <scope>NUCLEOTIDE SEQUENCE [LARGE SCALE GENOMIC DNA]</scope>
    <source>
        <strain evidence="2 3">ISLP-3</strain>
    </source>
</reference>
<dbReference type="GO" id="GO:0010181">
    <property type="term" value="F:FMN binding"/>
    <property type="evidence" value="ECO:0007669"/>
    <property type="project" value="InterPro"/>
</dbReference>
<evidence type="ECO:0000259" key="1">
    <source>
        <dbReference type="PROSITE" id="PS50902"/>
    </source>
</evidence>
<dbReference type="PANTHER" id="PTHR38030">
    <property type="entry name" value="PROTOPORPHYRINOGEN IX DEHYDROGENASE [MENAQUINONE]"/>
    <property type="match status" value="1"/>
</dbReference>
<dbReference type="RefSeq" id="WP_175559042.1">
    <property type="nucleotide sequence ID" value="NZ_FMYH01000002.1"/>
</dbReference>
<keyword evidence="3" id="KW-1185">Reference proteome</keyword>
<feature type="domain" description="Flavodoxin-like" evidence="1">
    <location>
        <begin position="3"/>
        <end position="157"/>
    </location>
</feature>
<proteinExistence type="predicted"/>
<accession>A0A1G6K7X5</accession>
<gene>
    <name evidence="2" type="ORF">SAMN05216410_1524</name>
</gene>
<dbReference type="InterPro" id="IPR008254">
    <property type="entry name" value="Flavodoxin/NO_synth"/>
</dbReference>
<dbReference type="SUPFAM" id="SSF52218">
    <property type="entry name" value="Flavoproteins"/>
    <property type="match status" value="1"/>
</dbReference>
<sequence length="168" mass="17787">MRVLVSAASKHGATREIAALIAATLNHAGFDCDHIDPADIANAGHYDAVVIGSAVYLGQWLPEARDLVDRITTQLQDTHVWLFSSGLADAPSKDANATPATAARMAALQAKGHRHFPGKLDVLELSLAERAAILAARGKYGDNRDMDAVKAWAEQIAAALAQEPARTA</sequence>
<protein>
    <submittedName>
        <fullName evidence="2">Menaquinone-dependent protoporphyrinogen oxidase</fullName>
    </submittedName>
</protein>
<name>A0A1G6K7X5_9MICO</name>
<organism evidence="2 3">
    <name type="scientific">Sanguibacter gelidistatuariae</name>
    <dbReference type="NCBI Taxonomy" id="1814289"/>
    <lineage>
        <taxon>Bacteria</taxon>
        <taxon>Bacillati</taxon>
        <taxon>Actinomycetota</taxon>
        <taxon>Actinomycetes</taxon>
        <taxon>Micrococcales</taxon>
        <taxon>Sanguibacteraceae</taxon>
        <taxon>Sanguibacter</taxon>
    </lineage>
</organism>
<dbReference type="PANTHER" id="PTHR38030:SF2">
    <property type="entry name" value="PROTOPORPHYRINOGEN IX DEHYDROGENASE [QUINONE]"/>
    <property type="match status" value="1"/>
</dbReference>
<dbReference type="Proteomes" id="UP000199039">
    <property type="component" value="Unassembled WGS sequence"/>
</dbReference>
<dbReference type="AlphaFoldDB" id="A0A1G6K7X5"/>
<dbReference type="InterPro" id="IPR026816">
    <property type="entry name" value="Flavodoxin_dom"/>
</dbReference>
<evidence type="ECO:0000313" key="3">
    <source>
        <dbReference type="Proteomes" id="UP000199039"/>
    </source>
</evidence>
<dbReference type="EMBL" id="FMYH01000002">
    <property type="protein sequence ID" value="SDC27110.1"/>
    <property type="molecule type" value="Genomic_DNA"/>
</dbReference>
<evidence type="ECO:0000313" key="2">
    <source>
        <dbReference type="EMBL" id="SDC27110.1"/>
    </source>
</evidence>
<dbReference type="Pfam" id="PF12724">
    <property type="entry name" value="Flavodoxin_5"/>
    <property type="match status" value="1"/>
</dbReference>
<dbReference type="GO" id="GO:0070819">
    <property type="term" value="F:menaquinone-dependent protoporphyrinogen oxidase activity"/>
    <property type="evidence" value="ECO:0007669"/>
    <property type="project" value="TreeGrafter"/>
</dbReference>
<dbReference type="GO" id="GO:0006783">
    <property type="term" value="P:heme biosynthetic process"/>
    <property type="evidence" value="ECO:0007669"/>
    <property type="project" value="TreeGrafter"/>
</dbReference>
<dbReference type="PROSITE" id="PS50902">
    <property type="entry name" value="FLAVODOXIN_LIKE"/>
    <property type="match status" value="1"/>
</dbReference>
<dbReference type="STRING" id="1814289.SAMN05216410_1524"/>
<dbReference type="InterPro" id="IPR052200">
    <property type="entry name" value="Protoporphyrinogen_IX_DH"/>
</dbReference>
<dbReference type="InterPro" id="IPR029039">
    <property type="entry name" value="Flavoprotein-like_sf"/>
</dbReference>